<dbReference type="GO" id="GO:0000160">
    <property type="term" value="P:phosphorelay signal transduction system"/>
    <property type="evidence" value="ECO:0007669"/>
    <property type="project" value="InterPro"/>
</dbReference>
<evidence type="ECO:0000259" key="8">
    <source>
        <dbReference type="PROSITE" id="PS50045"/>
    </source>
</evidence>
<dbReference type="Gene3D" id="3.40.50.300">
    <property type="entry name" value="P-loop containing nucleotide triphosphate hydrolases"/>
    <property type="match status" value="1"/>
</dbReference>
<keyword evidence="5" id="KW-0804">Transcription</keyword>
<dbReference type="InterPro" id="IPR009057">
    <property type="entry name" value="Homeodomain-like_sf"/>
</dbReference>
<dbReference type="GO" id="GO:0005524">
    <property type="term" value="F:ATP binding"/>
    <property type="evidence" value="ECO:0007669"/>
    <property type="project" value="UniProtKB-KW"/>
</dbReference>
<dbReference type="SUPFAM" id="SSF52540">
    <property type="entry name" value="P-loop containing nucleoside triphosphate hydrolases"/>
    <property type="match status" value="1"/>
</dbReference>
<dbReference type="EMBL" id="JXYA01000006">
    <property type="protein sequence ID" value="KJZ12180.1"/>
    <property type="molecule type" value="Genomic_DNA"/>
</dbReference>
<dbReference type="FunFam" id="3.40.50.300:FF:000006">
    <property type="entry name" value="DNA-binding transcriptional regulator NtrC"/>
    <property type="match status" value="1"/>
</dbReference>
<dbReference type="SUPFAM" id="SSF52172">
    <property type="entry name" value="CheY-like"/>
    <property type="match status" value="1"/>
</dbReference>
<feature type="region of interest" description="Disordered" evidence="7">
    <location>
        <begin position="407"/>
        <end position="436"/>
    </location>
</feature>
<dbReference type="Pfam" id="PF00158">
    <property type="entry name" value="Sigma54_activat"/>
    <property type="match status" value="1"/>
</dbReference>
<evidence type="ECO:0000256" key="2">
    <source>
        <dbReference type="ARBA" id="ARBA00022840"/>
    </source>
</evidence>
<dbReference type="InterPro" id="IPR002197">
    <property type="entry name" value="HTH_Fis"/>
</dbReference>
<dbReference type="CDD" id="cd17569">
    <property type="entry name" value="REC_HupR-like"/>
    <property type="match status" value="1"/>
</dbReference>
<evidence type="ECO:0000256" key="6">
    <source>
        <dbReference type="PROSITE-ProRule" id="PRU00169"/>
    </source>
</evidence>
<dbReference type="InterPro" id="IPR027417">
    <property type="entry name" value="P-loop_NTPase"/>
</dbReference>
<evidence type="ECO:0000256" key="7">
    <source>
        <dbReference type="SAM" id="MobiDB-lite"/>
    </source>
</evidence>
<reference evidence="10 11" key="1">
    <citation type="journal article" date="2015" name="BMC Genomics">
        <title>Genome mining reveals unlocked bioactive potential of marine Gram-negative bacteria.</title>
        <authorList>
            <person name="Machado H."/>
            <person name="Sonnenschein E.C."/>
            <person name="Melchiorsen J."/>
            <person name="Gram L."/>
        </authorList>
    </citation>
    <scope>NUCLEOTIDE SEQUENCE [LARGE SCALE GENOMIC DNA]</scope>
    <source>
        <strain evidence="10 11">S2471</strain>
    </source>
</reference>
<dbReference type="SUPFAM" id="SSF46689">
    <property type="entry name" value="Homeodomain-like"/>
    <property type="match status" value="1"/>
</dbReference>
<evidence type="ECO:0000313" key="10">
    <source>
        <dbReference type="EMBL" id="KJZ12180.1"/>
    </source>
</evidence>
<keyword evidence="1" id="KW-0547">Nucleotide-binding</keyword>
<evidence type="ECO:0000256" key="3">
    <source>
        <dbReference type="ARBA" id="ARBA00023015"/>
    </source>
</evidence>
<dbReference type="InterPro" id="IPR025944">
    <property type="entry name" value="Sigma_54_int_dom_CS"/>
</dbReference>
<comment type="caution">
    <text evidence="10">The sequence shown here is derived from an EMBL/GenBank/DDBJ whole genome shotgun (WGS) entry which is preliminary data.</text>
</comment>
<dbReference type="GO" id="GO:0043565">
    <property type="term" value="F:sequence-specific DNA binding"/>
    <property type="evidence" value="ECO:0007669"/>
    <property type="project" value="InterPro"/>
</dbReference>
<dbReference type="Gene3D" id="3.40.50.2300">
    <property type="match status" value="1"/>
</dbReference>
<keyword evidence="3" id="KW-0805">Transcription regulation</keyword>
<evidence type="ECO:0000313" key="11">
    <source>
        <dbReference type="Proteomes" id="UP000033452"/>
    </source>
</evidence>
<keyword evidence="4" id="KW-0238">DNA-binding</keyword>
<dbReference type="Proteomes" id="UP000033452">
    <property type="component" value="Unassembled WGS sequence"/>
</dbReference>
<keyword evidence="2" id="KW-0067">ATP-binding</keyword>
<dbReference type="Pfam" id="PF02954">
    <property type="entry name" value="HTH_8"/>
    <property type="match status" value="1"/>
</dbReference>
<dbReference type="RefSeq" id="WP_046003616.1">
    <property type="nucleotide sequence ID" value="NZ_JXYA01000006.1"/>
</dbReference>
<dbReference type="InterPro" id="IPR001789">
    <property type="entry name" value="Sig_transdc_resp-reg_receiver"/>
</dbReference>
<feature type="domain" description="Sigma-54 factor interaction" evidence="8">
    <location>
        <begin position="153"/>
        <end position="382"/>
    </location>
</feature>
<keyword evidence="11" id="KW-1185">Reference proteome</keyword>
<dbReference type="GO" id="GO:0006355">
    <property type="term" value="P:regulation of DNA-templated transcription"/>
    <property type="evidence" value="ECO:0007669"/>
    <property type="project" value="InterPro"/>
</dbReference>
<evidence type="ECO:0000256" key="5">
    <source>
        <dbReference type="ARBA" id="ARBA00023163"/>
    </source>
</evidence>
<keyword evidence="6" id="KW-0597">Phosphoprotein</keyword>
<feature type="modified residue" description="4-aspartylphosphate" evidence="6">
    <location>
        <position position="57"/>
    </location>
</feature>
<accession>A0A0F4QY35</accession>
<dbReference type="PATRIC" id="fig|43658.5.peg.782"/>
<evidence type="ECO:0000256" key="4">
    <source>
        <dbReference type="ARBA" id="ARBA00023125"/>
    </source>
</evidence>
<name>A0A0F4QY35_9GAMM</name>
<dbReference type="PANTHER" id="PTHR32071">
    <property type="entry name" value="TRANSCRIPTIONAL REGULATORY PROTEIN"/>
    <property type="match status" value="1"/>
</dbReference>
<dbReference type="Pfam" id="PF00072">
    <property type="entry name" value="Response_reg"/>
    <property type="match status" value="1"/>
</dbReference>
<dbReference type="SMART" id="SM00382">
    <property type="entry name" value="AAA"/>
    <property type="match status" value="1"/>
</dbReference>
<dbReference type="PROSITE" id="PS50045">
    <property type="entry name" value="SIGMA54_INTERACT_4"/>
    <property type="match status" value="1"/>
</dbReference>
<dbReference type="InterPro" id="IPR002078">
    <property type="entry name" value="Sigma_54_int"/>
</dbReference>
<protein>
    <submittedName>
        <fullName evidence="10">Transcriptional regulator</fullName>
    </submittedName>
</protein>
<dbReference type="InterPro" id="IPR025943">
    <property type="entry name" value="Sigma_54_int_dom_ATP-bd_2"/>
</dbReference>
<dbReference type="CDD" id="cd00009">
    <property type="entry name" value="AAA"/>
    <property type="match status" value="1"/>
</dbReference>
<sequence length="500" mass="55237">MDPVTNITLLFVDDEPLILRSLKRALKHEPYTVYTAQSGEEGLALLEQHPIDVVVSDKMMPNMSGIEFLAQVAERFPDTIRMMLTAFTEVEDLIDAINQGKVWGYMQKPFEMSNIKLTLEQAVQTKMLVAERNMLRASLQRYRSSIKSQFYRFVGDSIAMQMVYKAIEKAGPSQANVFITGPSGTGKELAADAIHRASTRKDKPLVCINCAAIPSELMESEIFGHIKGAFSGAVTNRDGAATQADGGTLFLDEIGEMDMNLQAKILRFVQSGTFQKVGSGKEEKVDVRFICATNREPHQAIADQRLREDLFYRLNVIAIDLPALHERDHDALQIAQHFLSKFSEVENKVFVGFSPAAEQLILRYDWPGNVRQLENLIHSCVVMSDGPLITEDTLQMQLKLKPSDAQALLNGQSGGTAPMRSSPPQPSLSVQQSGYAAPQQAAEIPSESQICSLAEVERIAIEKAIAACDDNVVKAASLLQVSPSTLYRKMQQWGDKNTGA</sequence>
<dbReference type="SMART" id="SM00448">
    <property type="entry name" value="REC"/>
    <property type="match status" value="1"/>
</dbReference>
<evidence type="ECO:0000259" key="9">
    <source>
        <dbReference type="PROSITE" id="PS50110"/>
    </source>
</evidence>
<dbReference type="AlphaFoldDB" id="A0A0F4QY35"/>
<dbReference type="InterPro" id="IPR058031">
    <property type="entry name" value="AAA_lid_NorR"/>
</dbReference>
<organism evidence="10 11">
    <name type="scientific">Pseudoalteromonas rubra</name>
    <dbReference type="NCBI Taxonomy" id="43658"/>
    <lineage>
        <taxon>Bacteria</taxon>
        <taxon>Pseudomonadati</taxon>
        <taxon>Pseudomonadota</taxon>
        <taxon>Gammaproteobacteria</taxon>
        <taxon>Alteromonadales</taxon>
        <taxon>Pseudoalteromonadaceae</taxon>
        <taxon>Pseudoalteromonas</taxon>
    </lineage>
</organism>
<dbReference type="InterPro" id="IPR011006">
    <property type="entry name" value="CheY-like_superfamily"/>
</dbReference>
<dbReference type="Pfam" id="PF25601">
    <property type="entry name" value="AAA_lid_14"/>
    <property type="match status" value="1"/>
</dbReference>
<dbReference type="PROSITE" id="PS50110">
    <property type="entry name" value="RESPONSE_REGULATORY"/>
    <property type="match status" value="1"/>
</dbReference>
<dbReference type="InterPro" id="IPR003593">
    <property type="entry name" value="AAA+_ATPase"/>
</dbReference>
<dbReference type="PROSITE" id="PS00688">
    <property type="entry name" value="SIGMA54_INTERACT_3"/>
    <property type="match status" value="1"/>
</dbReference>
<dbReference type="Gene3D" id="1.10.10.60">
    <property type="entry name" value="Homeodomain-like"/>
    <property type="match status" value="1"/>
</dbReference>
<dbReference type="OrthoDB" id="9804019at2"/>
<dbReference type="PANTHER" id="PTHR32071:SF117">
    <property type="entry name" value="PTS-DEPENDENT DIHYDROXYACETONE KINASE OPERON REGULATORY PROTEIN-RELATED"/>
    <property type="match status" value="1"/>
</dbReference>
<dbReference type="PROSITE" id="PS00676">
    <property type="entry name" value="SIGMA54_INTERACT_2"/>
    <property type="match status" value="1"/>
</dbReference>
<gene>
    <name evidence="10" type="ORF">TW77_03725</name>
</gene>
<feature type="domain" description="Response regulatory" evidence="9">
    <location>
        <begin position="8"/>
        <end position="123"/>
    </location>
</feature>
<evidence type="ECO:0000256" key="1">
    <source>
        <dbReference type="ARBA" id="ARBA00022741"/>
    </source>
</evidence>
<dbReference type="Gene3D" id="1.10.8.60">
    <property type="match status" value="1"/>
</dbReference>
<proteinExistence type="predicted"/>